<accession>A0ABM8VP33</accession>
<organism evidence="1 2">
    <name type="scientific">Paenibacillus allorhizosphaerae</name>
    <dbReference type="NCBI Taxonomy" id="2849866"/>
    <lineage>
        <taxon>Bacteria</taxon>
        <taxon>Bacillati</taxon>
        <taxon>Bacillota</taxon>
        <taxon>Bacilli</taxon>
        <taxon>Bacillales</taxon>
        <taxon>Paenibacillaceae</taxon>
        <taxon>Paenibacillus</taxon>
    </lineage>
</organism>
<reference evidence="1 2" key="1">
    <citation type="submission" date="2021-06" db="EMBL/GenBank/DDBJ databases">
        <authorList>
            <person name="Criscuolo A."/>
        </authorList>
    </citation>
    <scope>NUCLEOTIDE SEQUENCE [LARGE SCALE GENOMIC DNA]</scope>
    <source>
        <strain evidence="2">CIP 111802</strain>
    </source>
</reference>
<proteinExistence type="predicted"/>
<evidence type="ECO:0000313" key="1">
    <source>
        <dbReference type="EMBL" id="CAG7652274.1"/>
    </source>
</evidence>
<gene>
    <name evidence="1" type="ORF">PAECIP111802_05182</name>
</gene>
<dbReference type="Proteomes" id="UP000730618">
    <property type="component" value="Unassembled WGS sequence"/>
</dbReference>
<dbReference type="RefSeq" id="WP_218101405.1">
    <property type="nucleotide sequence ID" value="NZ_CAJVCE010000017.1"/>
</dbReference>
<keyword evidence="2" id="KW-1185">Reference proteome</keyword>
<sequence>MPLPMVHLSVAVEYFEYGDVPPAFLLGSIAPDAIHMRKGTNREDKRRTHLNVENEPDLQAYMRNKYEHYISQSPDEPWKWFVKGYFAHLLTDYFWLLDVYSVFKARTGLDGLTKDEARKAYYRDTDQIDFTYYRTKPWVSEVWSGLIGARSFDVEPLLTAEEIHYWRFRTVHWFDLLGEEPGTEPRYITQPMVDAFIPAASRRIRGMFTAWDREVAETRAAGGGTSR</sequence>
<protein>
    <recommendedName>
        <fullName evidence="3">Phospholipase C/D domain-containing protein</fullName>
    </recommendedName>
</protein>
<name>A0ABM8VP33_9BACL</name>
<evidence type="ECO:0008006" key="3">
    <source>
        <dbReference type="Google" id="ProtNLM"/>
    </source>
</evidence>
<dbReference type="EMBL" id="CAJVCE010000017">
    <property type="protein sequence ID" value="CAG7652274.1"/>
    <property type="molecule type" value="Genomic_DNA"/>
</dbReference>
<evidence type="ECO:0000313" key="2">
    <source>
        <dbReference type="Proteomes" id="UP000730618"/>
    </source>
</evidence>
<comment type="caution">
    <text evidence="1">The sequence shown here is derived from an EMBL/GenBank/DDBJ whole genome shotgun (WGS) entry which is preliminary data.</text>
</comment>